<dbReference type="InterPro" id="IPR051045">
    <property type="entry name" value="TonB-dependent_transducer"/>
</dbReference>
<keyword evidence="10" id="KW-0732">Signal</keyword>
<dbReference type="Gene3D" id="3.30.1150.10">
    <property type="match status" value="1"/>
</dbReference>
<evidence type="ECO:0000256" key="7">
    <source>
        <dbReference type="ARBA" id="ARBA00022927"/>
    </source>
</evidence>
<keyword evidence="5" id="KW-0997">Cell inner membrane</keyword>
<dbReference type="PANTHER" id="PTHR33446:SF2">
    <property type="entry name" value="PROTEIN TONB"/>
    <property type="match status" value="1"/>
</dbReference>
<evidence type="ECO:0000313" key="12">
    <source>
        <dbReference type="EMBL" id="TGE10428.1"/>
    </source>
</evidence>
<name>A0A4Z0PDU5_9BACT</name>
<dbReference type="GO" id="GO:0015031">
    <property type="term" value="P:protein transport"/>
    <property type="evidence" value="ECO:0007669"/>
    <property type="project" value="UniProtKB-KW"/>
</dbReference>
<dbReference type="GO" id="GO:0055085">
    <property type="term" value="P:transmembrane transport"/>
    <property type="evidence" value="ECO:0007669"/>
    <property type="project" value="InterPro"/>
</dbReference>
<accession>A0A4Z0PDU5</accession>
<comment type="subcellular location">
    <subcellularLocation>
        <location evidence="1">Cell inner membrane</location>
        <topology evidence="1">Single-pass membrane protein</topology>
        <orientation evidence="1">Periplasmic side</orientation>
    </subcellularLocation>
</comment>
<evidence type="ECO:0000256" key="2">
    <source>
        <dbReference type="ARBA" id="ARBA00006555"/>
    </source>
</evidence>
<dbReference type="OrthoDB" id="883038at2"/>
<evidence type="ECO:0000256" key="9">
    <source>
        <dbReference type="ARBA" id="ARBA00023136"/>
    </source>
</evidence>
<keyword evidence="3" id="KW-0813">Transport</keyword>
<organism evidence="12 13">
    <name type="scientific">Hymenobacter fodinae</name>
    <dbReference type="NCBI Taxonomy" id="2510796"/>
    <lineage>
        <taxon>Bacteria</taxon>
        <taxon>Pseudomonadati</taxon>
        <taxon>Bacteroidota</taxon>
        <taxon>Cytophagia</taxon>
        <taxon>Cytophagales</taxon>
        <taxon>Hymenobacteraceae</taxon>
        <taxon>Hymenobacter</taxon>
    </lineage>
</organism>
<dbReference type="NCBIfam" id="TIGR01352">
    <property type="entry name" value="tonB_Cterm"/>
    <property type="match status" value="1"/>
</dbReference>
<evidence type="ECO:0000256" key="10">
    <source>
        <dbReference type="SAM" id="SignalP"/>
    </source>
</evidence>
<gene>
    <name evidence="12" type="ORF">EU556_06335</name>
</gene>
<keyword evidence="4" id="KW-1003">Cell membrane</keyword>
<protein>
    <submittedName>
        <fullName evidence="12">Energy transducer TonB</fullName>
    </submittedName>
</protein>
<dbReference type="Proteomes" id="UP000298337">
    <property type="component" value="Unassembled WGS sequence"/>
</dbReference>
<evidence type="ECO:0000256" key="1">
    <source>
        <dbReference type="ARBA" id="ARBA00004383"/>
    </source>
</evidence>
<feature type="domain" description="TonB C-terminal" evidence="11">
    <location>
        <begin position="101"/>
        <end position="198"/>
    </location>
</feature>
<comment type="similarity">
    <text evidence="2">Belongs to the TonB family.</text>
</comment>
<dbReference type="GO" id="GO:0031992">
    <property type="term" value="F:energy transducer activity"/>
    <property type="evidence" value="ECO:0007669"/>
    <property type="project" value="TreeGrafter"/>
</dbReference>
<feature type="signal peptide" evidence="10">
    <location>
        <begin position="1"/>
        <end position="20"/>
    </location>
</feature>
<evidence type="ECO:0000256" key="3">
    <source>
        <dbReference type="ARBA" id="ARBA00022448"/>
    </source>
</evidence>
<dbReference type="InterPro" id="IPR037682">
    <property type="entry name" value="TonB_C"/>
</dbReference>
<evidence type="ECO:0000313" key="13">
    <source>
        <dbReference type="Proteomes" id="UP000298337"/>
    </source>
</evidence>
<keyword evidence="7" id="KW-0653">Protein transport</keyword>
<dbReference type="PROSITE" id="PS52015">
    <property type="entry name" value="TONB_CTD"/>
    <property type="match status" value="1"/>
</dbReference>
<reference evidence="12 13" key="1">
    <citation type="submission" date="2019-04" db="EMBL/GenBank/DDBJ databases">
        <authorList>
            <person name="Feng G."/>
            <person name="Zhang J."/>
            <person name="Zhu H."/>
        </authorList>
    </citation>
    <scope>NUCLEOTIDE SEQUENCE [LARGE SCALE GENOMIC DNA]</scope>
    <source>
        <strain evidence="12 13">92R-1</strain>
    </source>
</reference>
<keyword evidence="13" id="KW-1185">Reference proteome</keyword>
<feature type="chain" id="PRO_5021501485" evidence="10">
    <location>
        <begin position="21"/>
        <end position="234"/>
    </location>
</feature>
<evidence type="ECO:0000256" key="8">
    <source>
        <dbReference type="ARBA" id="ARBA00022989"/>
    </source>
</evidence>
<dbReference type="GO" id="GO:0098797">
    <property type="term" value="C:plasma membrane protein complex"/>
    <property type="evidence" value="ECO:0007669"/>
    <property type="project" value="TreeGrafter"/>
</dbReference>
<dbReference type="RefSeq" id="WP_135432230.1">
    <property type="nucleotide sequence ID" value="NZ_SRLA01000001.1"/>
</dbReference>
<comment type="caution">
    <text evidence="12">The sequence shown here is derived from an EMBL/GenBank/DDBJ whole genome shotgun (WGS) entry which is preliminary data.</text>
</comment>
<evidence type="ECO:0000256" key="4">
    <source>
        <dbReference type="ARBA" id="ARBA00022475"/>
    </source>
</evidence>
<dbReference type="AlphaFoldDB" id="A0A4Z0PDU5"/>
<proteinExistence type="inferred from homology"/>
<dbReference type="EMBL" id="SRLA01000001">
    <property type="protein sequence ID" value="TGE10428.1"/>
    <property type="molecule type" value="Genomic_DNA"/>
</dbReference>
<dbReference type="SUPFAM" id="SSF74653">
    <property type="entry name" value="TolA/TonB C-terminal domain"/>
    <property type="match status" value="1"/>
</dbReference>
<dbReference type="InterPro" id="IPR006260">
    <property type="entry name" value="TonB/TolA_C"/>
</dbReference>
<dbReference type="Pfam" id="PF03544">
    <property type="entry name" value="TonB_C"/>
    <property type="match status" value="1"/>
</dbReference>
<keyword evidence="9" id="KW-0472">Membrane</keyword>
<evidence type="ECO:0000256" key="6">
    <source>
        <dbReference type="ARBA" id="ARBA00022692"/>
    </source>
</evidence>
<sequence length="234" mass="26306">MKSLYLLLVTLLCFSISTQAQKNSSKQVKFKKGQAEQGLMSKDGRRIGKWNFYGHNDELEMTFDYDSSRITFVQPDTSRYLIRVGEQWELKPITRAPRFLGSNKQRTVDLATKLRYPANALRQGQQGSVVLAYTVGTDGHTKDFLFEKSAGTLFDQEVWRVVKDLPDSWVPAVYQGQLTPAKFYIVVHFKMATAADASSKGLQPASLPLIAPQGNHYVNEVVVTGRIGVVTQIR</sequence>
<dbReference type="PANTHER" id="PTHR33446">
    <property type="entry name" value="PROTEIN TONB-RELATED"/>
    <property type="match status" value="1"/>
</dbReference>
<keyword evidence="8" id="KW-1133">Transmembrane helix</keyword>
<keyword evidence="6" id="KW-0812">Transmembrane</keyword>
<evidence type="ECO:0000259" key="11">
    <source>
        <dbReference type="PROSITE" id="PS52015"/>
    </source>
</evidence>
<evidence type="ECO:0000256" key="5">
    <source>
        <dbReference type="ARBA" id="ARBA00022519"/>
    </source>
</evidence>